<sequence length="312" mass="33707">MLIVLPLLLLCCGVGTVHSTTVHENSKDFLSLLEFKRGISDPKGALGNWINSTHICRWNGVKCTTTPPLRVMNVTLTGQSLAGTISPSLGNLTFLNHLDLSSNALVGTIPPLGHLKQLKNLFLNNNNLSGTIPDALANCSDLSLLDFSTNFLVGSIPPKLGLLSNLEYLNLGTNQLEGSIPDAFGQLVDLRSLLLETNRLSGEIPDAIFRLSSLQYLGLGYNMLRMALPPNMGDHFPNLVQLGLQSNFFEGPIPASIGNAIGLEAIDLSFNNFTGQIPSFGKLSNLSYLNLQHNDLVARGNESWEFLNALGN</sequence>
<evidence type="ECO:0000256" key="9">
    <source>
        <dbReference type="ARBA" id="ARBA00023136"/>
    </source>
</evidence>
<comment type="subcellular location">
    <subcellularLocation>
        <location evidence="1">Membrane</location>
        <topology evidence="1">Single-pass type I membrane protein</topology>
    </subcellularLocation>
</comment>
<evidence type="ECO:0000256" key="3">
    <source>
        <dbReference type="ARBA" id="ARBA00022692"/>
    </source>
</evidence>
<dbReference type="PANTHER" id="PTHR48053">
    <property type="entry name" value="LEUCINE RICH REPEAT FAMILY PROTEIN, EXPRESSED"/>
    <property type="match status" value="1"/>
</dbReference>
<evidence type="ECO:0000256" key="8">
    <source>
        <dbReference type="ARBA" id="ARBA00022989"/>
    </source>
</evidence>
<feature type="domain" description="Leucine-rich repeat-containing N-terminal plant-type" evidence="13">
    <location>
        <begin position="26"/>
        <end position="64"/>
    </location>
</feature>
<dbReference type="Pfam" id="PF13855">
    <property type="entry name" value="LRR_8"/>
    <property type="match status" value="1"/>
</dbReference>
<dbReference type="PRINTS" id="PR00019">
    <property type="entry name" value="LEURICHRPT"/>
</dbReference>
<dbReference type="FunFam" id="3.80.10.10:FF:000101">
    <property type="entry name" value="LRR receptor-like serine/threonine-protein kinase ERECTA"/>
    <property type="match status" value="1"/>
</dbReference>
<evidence type="ECO:0000256" key="6">
    <source>
        <dbReference type="ARBA" id="ARBA00022741"/>
    </source>
</evidence>
<evidence type="ECO:0000256" key="12">
    <source>
        <dbReference type="SAM" id="SignalP"/>
    </source>
</evidence>
<dbReference type="GO" id="GO:0016020">
    <property type="term" value="C:membrane"/>
    <property type="evidence" value="ECO:0007669"/>
    <property type="project" value="UniProtKB-SubCell"/>
</dbReference>
<keyword evidence="2" id="KW-0433">Leucine-rich repeat</keyword>
<dbReference type="GO" id="GO:0004674">
    <property type="term" value="F:protein serine/threonine kinase activity"/>
    <property type="evidence" value="ECO:0007669"/>
    <property type="project" value="UniProtKB-EC"/>
</dbReference>
<evidence type="ECO:0000256" key="1">
    <source>
        <dbReference type="ARBA" id="ARBA00004479"/>
    </source>
</evidence>
<keyword evidence="3" id="KW-0812">Transmembrane</keyword>
<keyword evidence="7" id="KW-0067">ATP-binding</keyword>
<evidence type="ECO:0000256" key="7">
    <source>
        <dbReference type="ARBA" id="ARBA00022840"/>
    </source>
</evidence>
<evidence type="ECO:0000313" key="14">
    <source>
        <dbReference type="EMBL" id="GJM85527.1"/>
    </source>
</evidence>
<keyword evidence="5" id="KW-0677">Repeat</keyword>
<dbReference type="EMBL" id="BQKI01000001">
    <property type="protein sequence ID" value="GJM85527.1"/>
    <property type="molecule type" value="Genomic_DNA"/>
</dbReference>
<keyword evidence="16" id="KW-1185">Reference proteome</keyword>
<dbReference type="Pfam" id="PF08263">
    <property type="entry name" value="LRRNT_2"/>
    <property type="match status" value="1"/>
</dbReference>
<dbReference type="EMBL" id="BQKI01000001">
    <property type="protein sequence ID" value="GJM86155.1"/>
    <property type="molecule type" value="Genomic_DNA"/>
</dbReference>
<dbReference type="Proteomes" id="UP001054889">
    <property type="component" value="Unassembled WGS sequence"/>
</dbReference>
<dbReference type="SMART" id="SM00369">
    <property type="entry name" value="LRR_TYP"/>
    <property type="match status" value="5"/>
</dbReference>
<evidence type="ECO:0000259" key="13">
    <source>
        <dbReference type="Pfam" id="PF08263"/>
    </source>
</evidence>
<accession>A0AAV5BJA5</accession>
<dbReference type="Pfam" id="PF00560">
    <property type="entry name" value="LRR_1"/>
    <property type="match status" value="3"/>
</dbReference>
<name>A0AAV5BJA5_ELECO</name>
<keyword evidence="10" id="KW-0675">Receptor</keyword>
<evidence type="ECO:0000256" key="11">
    <source>
        <dbReference type="ARBA" id="ARBA00023180"/>
    </source>
</evidence>
<proteinExistence type="predicted"/>
<keyword evidence="11" id="KW-0325">Glycoprotein</keyword>
<evidence type="ECO:0000256" key="5">
    <source>
        <dbReference type="ARBA" id="ARBA00022737"/>
    </source>
</evidence>
<evidence type="ECO:0000256" key="10">
    <source>
        <dbReference type="ARBA" id="ARBA00023170"/>
    </source>
</evidence>
<evidence type="ECO:0000313" key="15">
    <source>
        <dbReference type="EMBL" id="GJM86155.1"/>
    </source>
</evidence>
<keyword evidence="9" id="KW-0472">Membrane</keyword>
<keyword evidence="8" id="KW-1133">Transmembrane helix</keyword>
<organism evidence="14 16">
    <name type="scientific">Eleusine coracana subsp. coracana</name>
    <dbReference type="NCBI Taxonomy" id="191504"/>
    <lineage>
        <taxon>Eukaryota</taxon>
        <taxon>Viridiplantae</taxon>
        <taxon>Streptophyta</taxon>
        <taxon>Embryophyta</taxon>
        <taxon>Tracheophyta</taxon>
        <taxon>Spermatophyta</taxon>
        <taxon>Magnoliopsida</taxon>
        <taxon>Liliopsida</taxon>
        <taxon>Poales</taxon>
        <taxon>Poaceae</taxon>
        <taxon>PACMAD clade</taxon>
        <taxon>Chloridoideae</taxon>
        <taxon>Cynodonteae</taxon>
        <taxon>Eleusininae</taxon>
        <taxon>Eleusine</taxon>
    </lineage>
</organism>
<comment type="caution">
    <text evidence="14">The sequence shown here is derived from an EMBL/GenBank/DDBJ whole genome shotgun (WGS) entry which is preliminary data.</text>
</comment>
<reference evidence="14" key="1">
    <citation type="journal article" date="2018" name="DNA Res.">
        <title>Multiple hybrid de novo genome assembly of finger millet, an orphan allotetraploid crop.</title>
        <authorList>
            <person name="Hatakeyama M."/>
            <person name="Aluri S."/>
            <person name="Balachadran M.T."/>
            <person name="Sivarajan S.R."/>
            <person name="Patrignani A."/>
            <person name="Gruter S."/>
            <person name="Poveda L."/>
            <person name="Shimizu-Inatsugi R."/>
            <person name="Baeten J."/>
            <person name="Francoijs K.J."/>
            <person name="Nataraja K.N."/>
            <person name="Reddy Y.A.N."/>
            <person name="Phadnis S."/>
            <person name="Ravikumar R.L."/>
            <person name="Schlapbach R."/>
            <person name="Sreeman S.M."/>
            <person name="Shimizu K.K."/>
        </authorList>
    </citation>
    <scope>NUCLEOTIDE SEQUENCE</scope>
</reference>
<dbReference type="InterPro" id="IPR032675">
    <property type="entry name" value="LRR_dom_sf"/>
</dbReference>
<keyword evidence="6" id="KW-0547">Nucleotide-binding</keyword>
<dbReference type="GO" id="GO:0005524">
    <property type="term" value="F:ATP binding"/>
    <property type="evidence" value="ECO:0007669"/>
    <property type="project" value="UniProtKB-KW"/>
</dbReference>
<dbReference type="PANTHER" id="PTHR48053:SF126">
    <property type="entry name" value="MDIS1-INTERACTING RECEPTOR LIKE KINASE 2-LIKE ISOFORM X1"/>
    <property type="match status" value="1"/>
</dbReference>
<dbReference type="Gene3D" id="3.80.10.10">
    <property type="entry name" value="Ribonuclease Inhibitor"/>
    <property type="match status" value="3"/>
</dbReference>
<evidence type="ECO:0000256" key="2">
    <source>
        <dbReference type="ARBA" id="ARBA00022614"/>
    </source>
</evidence>
<dbReference type="InterPro" id="IPR013210">
    <property type="entry name" value="LRR_N_plant-typ"/>
</dbReference>
<dbReference type="SUPFAM" id="SSF52058">
    <property type="entry name" value="L domain-like"/>
    <property type="match status" value="1"/>
</dbReference>
<dbReference type="PROSITE" id="PS51450">
    <property type="entry name" value="LRR"/>
    <property type="match status" value="1"/>
</dbReference>
<feature type="signal peptide" evidence="12">
    <location>
        <begin position="1"/>
        <end position="19"/>
    </location>
</feature>
<feature type="chain" id="PRO_5044714507" description="Leucine-rich repeat-containing N-terminal plant-type domain-containing protein" evidence="12">
    <location>
        <begin position="20"/>
        <end position="312"/>
    </location>
</feature>
<evidence type="ECO:0000313" key="16">
    <source>
        <dbReference type="Proteomes" id="UP001054889"/>
    </source>
</evidence>
<reference evidence="14" key="2">
    <citation type="submission" date="2021-12" db="EMBL/GenBank/DDBJ databases">
        <title>Resequencing data analysis of finger millet.</title>
        <authorList>
            <person name="Hatakeyama M."/>
            <person name="Aluri S."/>
            <person name="Balachadran M.T."/>
            <person name="Sivarajan S.R."/>
            <person name="Poveda L."/>
            <person name="Shimizu-Inatsugi R."/>
            <person name="Schlapbach R."/>
            <person name="Sreeman S.M."/>
            <person name="Shimizu K.K."/>
        </authorList>
    </citation>
    <scope>NUCLEOTIDE SEQUENCE</scope>
</reference>
<dbReference type="InterPro" id="IPR001611">
    <property type="entry name" value="Leu-rich_rpt"/>
</dbReference>
<protein>
    <recommendedName>
        <fullName evidence="13">Leucine-rich repeat-containing N-terminal plant-type domain-containing protein</fullName>
    </recommendedName>
</protein>
<dbReference type="InterPro" id="IPR051716">
    <property type="entry name" value="Plant_RL_S/T_kinase"/>
</dbReference>
<dbReference type="AlphaFoldDB" id="A0AAV5BJA5"/>
<evidence type="ECO:0000256" key="4">
    <source>
        <dbReference type="ARBA" id="ARBA00022729"/>
    </source>
</evidence>
<gene>
    <name evidence="14" type="primary">ga01298</name>
    <name evidence="15" type="synonym">ga01985</name>
    <name evidence="14" type="ORF">PR202_ga01298</name>
    <name evidence="15" type="ORF">PR202_ga01985</name>
</gene>
<dbReference type="InterPro" id="IPR003591">
    <property type="entry name" value="Leu-rich_rpt_typical-subtyp"/>
</dbReference>
<keyword evidence="4 12" id="KW-0732">Signal</keyword>